<dbReference type="InterPro" id="IPR000868">
    <property type="entry name" value="Isochorismatase-like_dom"/>
</dbReference>
<name>A0A5C1DH50_9NEIS</name>
<evidence type="ECO:0000256" key="1">
    <source>
        <dbReference type="ARBA" id="ARBA00022801"/>
    </source>
</evidence>
<proteinExistence type="predicted"/>
<dbReference type="SUPFAM" id="SSF52499">
    <property type="entry name" value="Isochorismatase-like hydrolases"/>
    <property type="match status" value="1"/>
</dbReference>
<dbReference type="KEGG" id="chrm:FYK34_10220"/>
<evidence type="ECO:0000313" key="4">
    <source>
        <dbReference type="Proteomes" id="UP000322079"/>
    </source>
</evidence>
<dbReference type="GO" id="GO:0016787">
    <property type="term" value="F:hydrolase activity"/>
    <property type="evidence" value="ECO:0007669"/>
    <property type="project" value="UniProtKB-KW"/>
</dbReference>
<dbReference type="EMBL" id="CP043473">
    <property type="protein sequence ID" value="QEL55913.1"/>
    <property type="molecule type" value="Genomic_DNA"/>
</dbReference>
<gene>
    <name evidence="3" type="ORF">FYK34_10220</name>
</gene>
<dbReference type="AlphaFoldDB" id="A0A5C1DH50"/>
<dbReference type="CDD" id="cd01014">
    <property type="entry name" value="nicotinamidase_related"/>
    <property type="match status" value="1"/>
</dbReference>
<sequence>MQHAKQTALLVIDLQNDYFPAGKYPLHNTEQTLAHTLDAIGRAQSLQMPVILVQHVAASAASPFFAPDSEGVKIHAQVLAAAPDAPVVVKAHADSFLNTTLSALLEELKIDTLLVCGMMTQNCVTHTALSRAADGYQVKVLQDCCATVDPMIHAIALRALGDKVALLDRDAALAAA</sequence>
<keyword evidence="1 3" id="KW-0378">Hydrolase</keyword>
<accession>A0A5C1DH50</accession>
<feature type="domain" description="Isochorismatase-like" evidence="2">
    <location>
        <begin position="7"/>
        <end position="161"/>
    </location>
</feature>
<dbReference type="Proteomes" id="UP000322079">
    <property type="component" value="Chromosome"/>
</dbReference>
<dbReference type="InterPro" id="IPR036380">
    <property type="entry name" value="Isochorismatase-like_sf"/>
</dbReference>
<evidence type="ECO:0000259" key="2">
    <source>
        <dbReference type="Pfam" id="PF00857"/>
    </source>
</evidence>
<evidence type="ECO:0000313" key="3">
    <source>
        <dbReference type="EMBL" id="QEL55913.1"/>
    </source>
</evidence>
<protein>
    <submittedName>
        <fullName evidence="3">Cysteine hydrolase</fullName>
    </submittedName>
</protein>
<keyword evidence="4" id="KW-1185">Reference proteome</keyword>
<dbReference type="PANTHER" id="PTHR43540">
    <property type="entry name" value="PEROXYUREIDOACRYLATE/UREIDOACRYLATE AMIDOHYDROLASE-RELATED"/>
    <property type="match status" value="1"/>
</dbReference>
<reference evidence="3 4" key="1">
    <citation type="submission" date="2019-08" db="EMBL/GenBank/DDBJ databases">
        <title>Chromobacterium paludis, a novel bacterium isolated from a Maryland marsh pond.</title>
        <authorList>
            <person name="Blackburn M.B."/>
            <person name="Gundersen-Rindal D.E."/>
        </authorList>
    </citation>
    <scope>NUCLEOTIDE SEQUENCE [LARGE SCALE GENOMIC DNA]</scope>
    <source>
        <strain evidence="4">IIBBL 257-1</strain>
    </source>
</reference>
<dbReference type="RefSeq" id="WP_149296269.1">
    <property type="nucleotide sequence ID" value="NZ_CP043473.1"/>
</dbReference>
<dbReference type="Gene3D" id="3.40.50.850">
    <property type="entry name" value="Isochorismatase-like"/>
    <property type="match status" value="1"/>
</dbReference>
<dbReference type="InterPro" id="IPR050272">
    <property type="entry name" value="Isochorismatase-like_hydrls"/>
</dbReference>
<dbReference type="Pfam" id="PF00857">
    <property type="entry name" value="Isochorismatase"/>
    <property type="match status" value="1"/>
</dbReference>
<organism evidence="3 4">
    <name type="scientific">Chromobacterium paludis</name>
    <dbReference type="NCBI Taxonomy" id="2605945"/>
    <lineage>
        <taxon>Bacteria</taxon>
        <taxon>Pseudomonadati</taxon>
        <taxon>Pseudomonadota</taxon>
        <taxon>Betaproteobacteria</taxon>
        <taxon>Neisseriales</taxon>
        <taxon>Chromobacteriaceae</taxon>
        <taxon>Chromobacterium</taxon>
    </lineage>
</organism>
<dbReference type="PANTHER" id="PTHR43540:SF15">
    <property type="entry name" value="BLR5631 PROTEIN"/>
    <property type="match status" value="1"/>
</dbReference>